<protein>
    <submittedName>
        <fullName evidence="2">Uncharacterized protein</fullName>
    </submittedName>
</protein>
<dbReference type="AlphaFoldDB" id="A0A165MBC1"/>
<feature type="compositionally biased region" description="Polar residues" evidence="1">
    <location>
        <begin position="12"/>
        <end position="25"/>
    </location>
</feature>
<feature type="region of interest" description="Disordered" evidence="1">
    <location>
        <begin position="38"/>
        <end position="83"/>
    </location>
</feature>
<dbReference type="InParanoid" id="A0A165MBC1"/>
<proteinExistence type="predicted"/>
<dbReference type="EMBL" id="KV425706">
    <property type="protein sequence ID" value="KZT18126.1"/>
    <property type="molecule type" value="Genomic_DNA"/>
</dbReference>
<feature type="compositionally biased region" description="Polar residues" evidence="1">
    <location>
        <begin position="66"/>
        <end position="83"/>
    </location>
</feature>
<name>A0A165MBC1_9AGAM</name>
<evidence type="ECO:0000313" key="2">
    <source>
        <dbReference type="EMBL" id="KZT18126.1"/>
    </source>
</evidence>
<feature type="region of interest" description="Disordered" evidence="1">
    <location>
        <begin position="1"/>
        <end position="25"/>
    </location>
</feature>
<reference evidence="2 3" key="1">
    <citation type="journal article" date="2016" name="Mol. Biol. Evol.">
        <title>Comparative Genomics of Early-Diverging Mushroom-Forming Fungi Provides Insights into the Origins of Lignocellulose Decay Capabilities.</title>
        <authorList>
            <person name="Nagy L.G."/>
            <person name="Riley R."/>
            <person name="Tritt A."/>
            <person name="Adam C."/>
            <person name="Daum C."/>
            <person name="Floudas D."/>
            <person name="Sun H."/>
            <person name="Yadav J.S."/>
            <person name="Pangilinan J."/>
            <person name="Larsson K.H."/>
            <person name="Matsuura K."/>
            <person name="Barry K."/>
            <person name="Labutti K."/>
            <person name="Kuo R."/>
            <person name="Ohm R.A."/>
            <person name="Bhattacharya S.S."/>
            <person name="Shirouzu T."/>
            <person name="Yoshinaga Y."/>
            <person name="Martin F.M."/>
            <person name="Grigoriev I.V."/>
            <person name="Hibbett D.S."/>
        </authorList>
    </citation>
    <scope>NUCLEOTIDE SEQUENCE [LARGE SCALE GENOMIC DNA]</scope>
    <source>
        <strain evidence="2 3">HHB14362 ss-1</strain>
    </source>
</reference>
<gene>
    <name evidence="2" type="ORF">NEOLEDRAFT_218511</name>
</gene>
<feature type="compositionally biased region" description="Polar residues" evidence="1">
    <location>
        <begin position="38"/>
        <end position="57"/>
    </location>
</feature>
<sequence length="122" mass="13483">MDKADISPFVVHSSSDATNHPTSLTSVPILVSSFTPSSRKTRLYTSQTENEPSQPSLRDTVDPSLVSATSPAGTRNPQSPEWTSRIDSLQEQMDRLIEEQLVLTREVHHVIAPPTYDGHSQE</sequence>
<organism evidence="2 3">
    <name type="scientific">Neolentinus lepideus HHB14362 ss-1</name>
    <dbReference type="NCBI Taxonomy" id="1314782"/>
    <lineage>
        <taxon>Eukaryota</taxon>
        <taxon>Fungi</taxon>
        <taxon>Dikarya</taxon>
        <taxon>Basidiomycota</taxon>
        <taxon>Agaricomycotina</taxon>
        <taxon>Agaricomycetes</taxon>
        <taxon>Gloeophyllales</taxon>
        <taxon>Gloeophyllaceae</taxon>
        <taxon>Neolentinus</taxon>
    </lineage>
</organism>
<accession>A0A165MBC1</accession>
<dbReference type="Proteomes" id="UP000076761">
    <property type="component" value="Unassembled WGS sequence"/>
</dbReference>
<evidence type="ECO:0000256" key="1">
    <source>
        <dbReference type="SAM" id="MobiDB-lite"/>
    </source>
</evidence>
<keyword evidence="3" id="KW-1185">Reference proteome</keyword>
<evidence type="ECO:0000313" key="3">
    <source>
        <dbReference type="Proteomes" id="UP000076761"/>
    </source>
</evidence>